<dbReference type="PANTHER" id="PTHR14119:SF3">
    <property type="entry name" value="ISOCHORISMATASE DOMAIN-CONTAINING PROTEIN 2"/>
    <property type="match status" value="1"/>
</dbReference>
<dbReference type="Pfam" id="PF00857">
    <property type="entry name" value="Isochorismatase"/>
    <property type="match status" value="1"/>
</dbReference>
<proteinExistence type="inferred from homology"/>
<dbReference type="PANTHER" id="PTHR14119">
    <property type="entry name" value="HYDROLASE"/>
    <property type="match status" value="1"/>
</dbReference>
<feature type="non-terminal residue" evidence="3">
    <location>
        <position position="1"/>
    </location>
</feature>
<sequence>LENPILFICDLQTAFQPAMPSFPSILVTATKLLRASKILSIPVYVTTQNAARLGPTHPDLPISHVVGVFDKTKFSMMVPEISAALKTHGEQCSVAITGIESHICVTQTALDLLKEGHKVYIIADGVGSCNSQEIGVALDRLRNEGCTVTSSESWMYEVMGDAKIPEFKQMVGLVKEYKDATAKVLQSLL</sequence>
<dbReference type="InterPro" id="IPR036380">
    <property type="entry name" value="Isochorismatase-like_sf"/>
</dbReference>
<keyword evidence="4" id="KW-1185">Reference proteome</keyword>
<name>A0A5J5EZM8_9PEZI</name>
<comment type="similarity">
    <text evidence="1">Belongs to the isochorismatase family.</text>
</comment>
<dbReference type="SUPFAM" id="SSF52499">
    <property type="entry name" value="Isochorismatase-like hydrolases"/>
    <property type="match status" value="1"/>
</dbReference>
<reference evidence="3 4" key="1">
    <citation type="submission" date="2019-09" db="EMBL/GenBank/DDBJ databases">
        <title>Draft genome of the ectomycorrhizal ascomycete Sphaerosporella brunnea.</title>
        <authorList>
            <consortium name="DOE Joint Genome Institute"/>
            <person name="Benucci G.M."/>
            <person name="Marozzi G."/>
            <person name="Antonielli L."/>
            <person name="Sanchez S."/>
            <person name="Marco P."/>
            <person name="Wang X."/>
            <person name="Falini L.B."/>
            <person name="Barry K."/>
            <person name="Haridas S."/>
            <person name="Lipzen A."/>
            <person name="Labutti K."/>
            <person name="Grigoriev I.V."/>
            <person name="Murat C."/>
            <person name="Martin F."/>
            <person name="Albertini E."/>
            <person name="Donnini D."/>
            <person name="Bonito G."/>
        </authorList>
    </citation>
    <scope>NUCLEOTIDE SEQUENCE [LARGE SCALE GENOMIC DNA]</scope>
    <source>
        <strain evidence="3 4">Sb_GMNB300</strain>
    </source>
</reference>
<evidence type="ECO:0000313" key="3">
    <source>
        <dbReference type="EMBL" id="KAA8908353.1"/>
    </source>
</evidence>
<organism evidence="3 4">
    <name type="scientific">Sphaerosporella brunnea</name>
    <dbReference type="NCBI Taxonomy" id="1250544"/>
    <lineage>
        <taxon>Eukaryota</taxon>
        <taxon>Fungi</taxon>
        <taxon>Dikarya</taxon>
        <taxon>Ascomycota</taxon>
        <taxon>Pezizomycotina</taxon>
        <taxon>Pezizomycetes</taxon>
        <taxon>Pezizales</taxon>
        <taxon>Pyronemataceae</taxon>
        <taxon>Sphaerosporella</taxon>
    </lineage>
</organism>
<evidence type="ECO:0000256" key="1">
    <source>
        <dbReference type="ARBA" id="ARBA00006336"/>
    </source>
</evidence>
<comment type="caution">
    <text evidence="3">The sequence shown here is derived from an EMBL/GenBank/DDBJ whole genome shotgun (WGS) entry which is preliminary data.</text>
</comment>
<dbReference type="EMBL" id="VXIS01000069">
    <property type="protein sequence ID" value="KAA8908353.1"/>
    <property type="molecule type" value="Genomic_DNA"/>
</dbReference>
<gene>
    <name evidence="3" type="ORF">FN846DRAFT_777317</name>
</gene>
<feature type="domain" description="Isochorismatase-like" evidence="2">
    <location>
        <begin position="5"/>
        <end position="152"/>
    </location>
</feature>
<accession>A0A5J5EZM8</accession>
<dbReference type="InterPro" id="IPR050993">
    <property type="entry name" value="Isochorismatase_domain"/>
</dbReference>
<dbReference type="InterPro" id="IPR000868">
    <property type="entry name" value="Isochorismatase-like_dom"/>
</dbReference>
<evidence type="ECO:0000313" key="4">
    <source>
        <dbReference type="Proteomes" id="UP000326924"/>
    </source>
</evidence>
<protein>
    <submittedName>
        <fullName evidence="3">Isochorismatase-like protein</fullName>
    </submittedName>
</protein>
<dbReference type="Gene3D" id="3.40.50.850">
    <property type="entry name" value="Isochorismatase-like"/>
    <property type="match status" value="1"/>
</dbReference>
<dbReference type="AlphaFoldDB" id="A0A5J5EZM8"/>
<dbReference type="OrthoDB" id="269496at2759"/>
<evidence type="ECO:0000259" key="2">
    <source>
        <dbReference type="Pfam" id="PF00857"/>
    </source>
</evidence>
<dbReference type="InParanoid" id="A0A5J5EZM8"/>
<dbReference type="Proteomes" id="UP000326924">
    <property type="component" value="Unassembled WGS sequence"/>
</dbReference>